<proteinExistence type="predicted"/>
<protein>
    <submittedName>
        <fullName evidence="1">Uncharacterized protein</fullName>
    </submittedName>
</protein>
<evidence type="ECO:0000313" key="2">
    <source>
        <dbReference type="Proteomes" id="UP001201980"/>
    </source>
</evidence>
<keyword evidence="2" id="KW-1185">Reference proteome</keyword>
<sequence>MFASLPWMMCYRAGFFRDSYQLLDTCASTVSQIYLGKITMLTGVWTLLYQAPEDIKVTLGGAANSHQGLGDHKTAEEFYRKCLVHVGEGEICVYIKQGKFGKALSLHEKTSISRSICQPGKTLLKLGQEEAGNEALNRVKQQRREVINSEEDAGFEPDEQDFDRIVSLWLLQSAERRSPDHPPASSKTASLLPKFFKNMRRFFYFRQQLSFRLVPSSDQVPGKFVWQ</sequence>
<organism evidence="1 2">
    <name type="scientific">Zalerion maritima</name>
    <dbReference type="NCBI Taxonomy" id="339359"/>
    <lineage>
        <taxon>Eukaryota</taxon>
        <taxon>Fungi</taxon>
        <taxon>Dikarya</taxon>
        <taxon>Ascomycota</taxon>
        <taxon>Pezizomycotina</taxon>
        <taxon>Sordariomycetes</taxon>
        <taxon>Lulworthiomycetidae</taxon>
        <taxon>Lulworthiales</taxon>
        <taxon>Lulworthiaceae</taxon>
        <taxon>Zalerion</taxon>
    </lineage>
</organism>
<dbReference type="AlphaFoldDB" id="A0AAD5WUS4"/>
<reference evidence="1" key="1">
    <citation type="submission" date="2022-07" db="EMBL/GenBank/DDBJ databases">
        <title>Draft genome sequence of Zalerion maritima ATCC 34329, a (micro)plastics degrading marine fungus.</title>
        <authorList>
            <person name="Paco A."/>
            <person name="Goncalves M.F.M."/>
            <person name="Rocha-Santos T.A.P."/>
            <person name="Alves A."/>
        </authorList>
    </citation>
    <scope>NUCLEOTIDE SEQUENCE</scope>
    <source>
        <strain evidence="1">ATCC 34329</strain>
    </source>
</reference>
<comment type="caution">
    <text evidence="1">The sequence shown here is derived from an EMBL/GenBank/DDBJ whole genome shotgun (WGS) entry which is preliminary data.</text>
</comment>
<dbReference type="Proteomes" id="UP001201980">
    <property type="component" value="Unassembled WGS sequence"/>
</dbReference>
<accession>A0AAD5WUS4</accession>
<dbReference type="EMBL" id="JAKWBI020000032">
    <property type="protein sequence ID" value="KAJ2905422.1"/>
    <property type="molecule type" value="Genomic_DNA"/>
</dbReference>
<name>A0AAD5WUS4_9PEZI</name>
<gene>
    <name evidence="1" type="ORF">MKZ38_005520</name>
</gene>
<evidence type="ECO:0000313" key="1">
    <source>
        <dbReference type="EMBL" id="KAJ2905422.1"/>
    </source>
</evidence>